<evidence type="ECO:0000256" key="3">
    <source>
        <dbReference type="ARBA" id="ARBA00022989"/>
    </source>
</evidence>
<feature type="domain" description="Rhodopsin" evidence="7">
    <location>
        <begin position="6"/>
        <end position="172"/>
    </location>
</feature>
<gene>
    <name evidence="8" type="ORF">K505DRAFT_360124</name>
</gene>
<name>A0A6A6XIN5_9PLEO</name>
<dbReference type="GO" id="GO:0016020">
    <property type="term" value="C:membrane"/>
    <property type="evidence" value="ECO:0007669"/>
    <property type="project" value="UniProtKB-SubCell"/>
</dbReference>
<feature type="transmembrane region" description="Helical" evidence="6">
    <location>
        <begin position="7"/>
        <end position="27"/>
    </location>
</feature>
<comment type="similarity">
    <text evidence="5">Belongs to the SAT4 family.</text>
</comment>
<dbReference type="AlphaFoldDB" id="A0A6A6XIN5"/>
<keyword evidence="4 6" id="KW-0472">Membrane</keyword>
<evidence type="ECO:0000259" key="7">
    <source>
        <dbReference type="Pfam" id="PF20684"/>
    </source>
</evidence>
<keyword evidence="9" id="KW-1185">Reference proteome</keyword>
<reference evidence="8" key="1">
    <citation type="journal article" date="2020" name="Stud. Mycol.">
        <title>101 Dothideomycetes genomes: a test case for predicting lifestyles and emergence of pathogens.</title>
        <authorList>
            <person name="Haridas S."/>
            <person name="Albert R."/>
            <person name="Binder M."/>
            <person name="Bloem J."/>
            <person name="Labutti K."/>
            <person name="Salamov A."/>
            <person name="Andreopoulos B."/>
            <person name="Baker S."/>
            <person name="Barry K."/>
            <person name="Bills G."/>
            <person name="Bluhm B."/>
            <person name="Cannon C."/>
            <person name="Castanera R."/>
            <person name="Culley D."/>
            <person name="Daum C."/>
            <person name="Ezra D."/>
            <person name="Gonzalez J."/>
            <person name="Henrissat B."/>
            <person name="Kuo A."/>
            <person name="Liang C."/>
            <person name="Lipzen A."/>
            <person name="Lutzoni F."/>
            <person name="Magnuson J."/>
            <person name="Mondo S."/>
            <person name="Nolan M."/>
            <person name="Ohm R."/>
            <person name="Pangilinan J."/>
            <person name="Park H.-J."/>
            <person name="Ramirez L."/>
            <person name="Alfaro M."/>
            <person name="Sun H."/>
            <person name="Tritt A."/>
            <person name="Yoshinaga Y."/>
            <person name="Zwiers L.-H."/>
            <person name="Turgeon B."/>
            <person name="Goodwin S."/>
            <person name="Spatafora J."/>
            <person name="Crous P."/>
            <person name="Grigoriev I."/>
        </authorList>
    </citation>
    <scope>NUCLEOTIDE SEQUENCE</scope>
    <source>
        <strain evidence="8">CBS 109.77</strain>
    </source>
</reference>
<evidence type="ECO:0000256" key="1">
    <source>
        <dbReference type="ARBA" id="ARBA00004141"/>
    </source>
</evidence>
<proteinExistence type="inferred from homology"/>
<evidence type="ECO:0000256" key="2">
    <source>
        <dbReference type="ARBA" id="ARBA00022692"/>
    </source>
</evidence>
<evidence type="ECO:0000256" key="5">
    <source>
        <dbReference type="ARBA" id="ARBA00038359"/>
    </source>
</evidence>
<dbReference type="InterPro" id="IPR049326">
    <property type="entry name" value="Rhodopsin_dom_fungi"/>
</dbReference>
<dbReference type="EMBL" id="MU001857">
    <property type="protein sequence ID" value="KAF2795477.1"/>
    <property type="molecule type" value="Genomic_DNA"/>
</dbReference>
<dbReference type="PANTHER" id="PTHR33048:SF156">
    <property type="entry name" value="INTEGRAL MEMBRANE PROTEIN"/>
    <property type="match status" value="1"/>
</dbReference>
<evidence type="ECO:0000256" key="4">
    <source>
        <dbReference type="ARBA" id="ARBA00023136"/>
    </source>
</evidence>
<comment type="subcellular location">
    <subcellularLocation>
        <location evidence="1">Membrane</location>
        <topology evidence="1">Multi-pass membrane protein</topology>
    </subcellularLocation>
</comment>
<protein>
    <recommendedName>
        <fullName evidence="7">Rhodopsin domain-containing protein</fullName>
    </recommendedName>
</protein>
<accession>A0A6A6XIN5</accession>
<organism evidence="8 9">
    <name type="scientific">Melanomma pulvis-pyrius CBS 109.77</name>
    <dbReference type="NCBI Taxonomy" id="1314802"/>
    <lineage>
        <taxon>Eukaryota</taxon>
        <taxon>Fungi</taxon>
        <taxon>Dikarya</taxon>
        <taxon>Ascomycota</taxon>
        <taxon>Pezizomycotina</taxon>
        <taxon>Dothideomycetes</taxon>
        <taxon>Pleosporomycetidae</taxon>
        <taxon>Pleosporales</taxon>
        <taxon>Melanommataceae</taxon>
        <taxon>Melanomma</taxon>
    </lineage>
</organism>
<dbReference type="InterPro" id="IPR052337">
    <property type="entry name" value="SAT4-like"/>
</dbReference>
<evidence type="ECO:0000256" key="6">
    <source>
        <dbReference type="SAM" id="Phobius"/>
    </source>
</evidence>
<dbReference type="Pfam" id="PF20684">
    <property type="entry name" value="Fung_rhodopsin"/>
    <property type="match status" value="1"/>
</dbReference>
<evidence type="ECO:0000313" key="9">
    <source>
        <dbReference type="Proteomes" id="UP000799757"/>
    </source>
</evidence>
<dbReference type="OrthoDB" id="5329176at2759"/>
<keyword evidence="3 6" id="KW-1133">Transmembrane helix</keyword>
<dbReference type="Proteomes" id="UP000799757">
    <property type="component" value="Unassembled WGS sequence"/>
</dbReference>
<sequence length="229" mass="25905">MDKAVEFVYLTAIIGSKLVILCLYMQIFNTSRRHQVATYFIGFIILLTWFATFVLSLNIYNTFAYEWTPLIPGVKGKCGNIIATYQFISVPNILTDLIMLIYLCRFYINFTSTSGPRSASFGIVTTLRIVNFMNASEILEDLTYRCIPAFMYTIAEASIYLIAAFMPTLQPLKRCIFGDHSIVKSFGSCLTKRTKRFKNGYSFRFNSFKGGVKMISIGKGESWGTLGGE</sequence>
<feature type="transmembrane region" description="Helical" evidence="6">
    <location>
        <begin position="81"/>
        <end position="108"/>
    </location>
</feature>
<dbReference type="PANTHER" id="PTHR33048">
    <property type="entry name" value="PTH11-LIKE INTEGRAL MEMBRANE PROTEIN (AFU_ORTHOLOGUE AFUA_5G11245)"/>
    <property type="match status" value="1"/>
</dbReference>
<keyword evidence="2 6" id="KW-0812">Transmembrane</keyword>
<evidence type="ECO:0000313" key="8">
    <source>
        <dbReference type="EMBL" id="KAF2795477.1"/>
    </source>
</evidence>
<feature type="transmembrane region" description="Helical" evidence="6">
    <location>
        <begin position="39"/>
        <end position="60"/>
    </location>
</feature>